<comment type="catalytic activity">
    <reaction evidence="1">
        <text>ATP + protein L-histidine = ADP + protein N-phospho-L-histidine.</text>
        <dbReference type="EC" id="2.7.13.3"/>
    </reaction>
</comment>
<dbReference type="InterPro" id="IPR003594">
    <property type="entry name" value="HATPase_dom"/>
</dbReference>
<dbReference type="PANTHER" id="PTHR45436">
    <property type="entry name" value="SENSOR HISTIDINE KINASE YKOH"/>
    <property type="match status" value="1"/>
</dbReference>
<evidence type="ECO:0000256" key="3">
    <source>
        <dbReference type="ARBA" id="ARBA00022553"/>
    </source>
</evidence>
<accession>A0A917ZAU4</accession>
<dbReference type="EC" id="2.7.13.3" evidence="2"/>
<keyword evidence="5" id="KW-0418">Kinase</keyword>
<evidence type="ECO:0000313" key="8">
    <source>
        <dbReference type="EMBL" id="GGO79397.1"/>
    </source>
</evidence>
<dbReference type="GO" id="GO:0000160">
    <property type="term" value="P:phosphorelay signal transduction system"/>
    <property type="evidence" value="ECO:0007669"/>
    <property type="project" value="TreeGrafter"/>
</dbReference>
<protein>
    <recommendedName>
        <fullName evidence="2">histidine kinase</fullName>
        <ecNumber evidence="2">2.7.13.3</ecNumber>
    </recommendedName>
</protein>
<proteinExistence type="predicted"/>
<reference evidence="8" key="2">
    <citation type="submission" date="2020-09" db="EMBL/GenBank/DDBJ databases">
        <authorList>
            <person name="Sun Q."/>
            <person name="Zhou Y."/>
        </authorList>
    </citation>
    <scope>NUCLEOTIDE SEQUENCE</scope>
    <source>
        <strain evidence="8">CGMCC 4.7368</strain>
    </source>
</reference>
<dbReference type="InterPro" id="IPR036890">
    <property type="entry name" value="HATPase_C_sf"/>
</dbReference>
<feature type="compositionally biased region" description="Basic and acidic residues" evidence="6">
    <location>
        <begin position="684"/>
        <end position="698"/>
    </location>
</feature>
<evidence type="ECO:0000256" key="4">
    <source>
        <dbReference type="ARBA" id="ARBA00022679"/>
    </source>
</evidence>
<dbReference type="AlphaFoldDB" id="A0A917ZAU4"/>
<dbReference type="SMART" id="SM00387">
    <property type="entry name" value="HATPase_c"/>
    <property type="match status" value="1"/>
</dbReference>
<dbReference type="Pfam" id="PF08376">
    <property type="entry name" value="NIT"/>
    <property type="match status" value="1"/>
</dbReference>
<dbReference type="Gene3D" id="3.30.565.10">
    <property type="entry name" value="Histidine kinase-like ATPase, C-terminal domain"/>
    <property type="match status" value="1"/>
</dbReference>
<sequence>MGSQNRSIRFKIFLLLLLPLLSLSALWGFVLNLTVGDGLSLLRSNTVYQTVGVTSTELGLQLQAERARSVVAVTTRDLTEDLGEQRTRTDTSVTGFRRAAAEAGDAIDDELRGRLGTLDRELDRLTAIRADIDTGLSSRLTALNAYNRVLDALFRLYDHLAPVPDLALFQQASSLQTMGNAREVIAREQALIGGALIDGRLTPDEATAFTEYAATRGFMHARGQAALDVELRRPYEQVFAGPAFRDFTLMEARIVTTGAPPPDATAWNATVSQVMAQLDRVGASSSQVVAARAAEAATATLVRIGVAGCLGLAAVLASIVISVRFGRRLSAELAELRSSALELSEKRLPGIVERLRRGEDVDVEKEAKPLKVSGSAEITDVARAFGSVQRTAVRAAVGQAALRRGVGQVFLNLARRKQGLLHRQLGLLDSMQRRTHDPDRLEELFRLDHLTTRMRRHAESLIILSGAAPGRAWRNPVPVLDIVRAAVAEVEDYTRVAVETMPAGAIDGEVAADLTHLVAELIENATIYSPPNTQVQVRGDLVSNGYAIEVEDRGLGLSEAEYGAFNKLLADPPEFDLADSDRLGLFVVARLAERHGIKVLLRRSPFGGTTAIALVPRSLVNSQPALPPAVKEPSSTTRGRTLPSRTRKKALAVVSGGTHAGLPTRVRQASLAPQLQAKPPPEPEPERKPERSPDEIRDLFSAFQRGTQRAQEEATEKGEA</sequence>
<evidence type="ECO:0000259" key="7">
    <source>
        <dbReference type="SMART" id="SM00387"/>
    </source>
</evidence>
<evidence type="ECO:0000256" key="1">
    <source>
        <dbReference type="ARBA" id="ARBA00000085"/>
    </source>
</evidence>
<dbReference type="InterPro" id="IPR050428">
    <property type="entry name" value="TCS_sensor_his_kinase"/>
</dbReference>
<keyword evidence="4" id="KW-0808">Transferase</keyword>
<dbReference type="Pfam" id="PF02518">
    <property type="entry name" value="HATPase_c"/>
    <property type="match status" value="1"/>
</dbReference>
<keyword evidence="9" id="KW-1185">Reference proteome</keyword>
<dbReference type="InterPro" id="IPR013587">
    <property type="entry name" value="Nitrate/nitrite_sensing"/>
</dbReference>
<dbReference type="PANTHER" id="PTHR45436:SF5">
    <property type="entry name" value="SENSOR HISTIDINE KINASE TRCS"/>
    <property type="match status" value="1"/>
</dbReference>
<dbReference type="GO" id="GO:0005886">
    <property type="term" value="C:plasma membrane"/>
    <property type="evidence" value="ECO:0007669"/>
    <property type="project" value="TreeGrafter"/>
</dbReference>
<feature type="region of interest" description="Disordered" evidence="6">
    <location>
        <begin position="623"/>
        <end position="720"/>
    </location>
</feature>
<reference evidence="8" key="1">
    <citation type="journal article" date="2014" name="Int. J. Syst. Evol. Microbiol.">
        <title>Complete genome sequence of Corynebacterium casei LMG S-19264T (=DSM 44701T), isolated from a smear-ripened cheese.</title>
        <authorList>
            <consortium name="US DOE Joint Genome Institute (JGI-PGF)"/>
            <person name="Walter F."/>
            <person name="Albersmeier A."/>
            <person name="Kalinowski J."/>
            <person name="Ruckert C."/>
        </authorList>
    </citation>
    <scope>NUCLEOTIDE SEQUENCE</scope>
    <source>
        <strain evidence="8">CGMCC 4.7368</strain>
    </source>
</reference>
<organism evidence="8 9">
    <name type="scientific">Nonomuraea cavernae</name>
    <dbReference type="NCBI Taxonomy" id="2045107"/>
    <lineage>
        <taxon>Bacteria</taxon>
        <taxon>Bacillati</taxon>
        <taxon>Actinomycetota</taxon>
        <taxon>Actinomycetes</taxon>
        <taxon>Streptosporangiales</taxon>
        <taxon>Streptosporangiaceae</taxon>
        <taxon>Nonomuraea</taxon>
    </lineage>
</organism>
<feature type="compositionally biased region" description="Basic and acidic residues" evidence="6">
    <location>
        <begin position="710"/>
        <end position="720"/>
    </location>
</feature>
<evidence type="ECO:0000256" key="2">
    <source>
        <dbReference type="ARBA" id="ARBA00012438"/>
    </source>
</evidence>
<gene>
    <name evidence="8" type="ORF">GCM10012289_63600</name>
</gene>
<evidence type="ECO:0000256" key="6">
    <source>
        <dbReference type="SAM" id="MobiDB-lite"/>
    </source>
</evidence>
<comment type="caution">
    <text evidence="8">The sequence shown here is derived from an EMBL/GenBank/DDBJ whole genome shotgun (WGS) entry which is preliminary data.</text>
</comment>
<keyword evidence="3" id="KW-0597">Phosphoprotein</keyword>
<name>A0A917ZAU4_9ACTN</name>
<dbReference type="Proteomes" id="UP000646523">
    <property type="component" value="Unassembled WGS sequence"/>
</dbReference>
<dbReference type="RefSeq" id="WP_189127903.1">
    <property type="nucleotide sequence ID" value="NZ_BMNH01000028.1"/>
</dbReference>
<dbReference type="GO" id="GO:0004673">
    <property type="term" value="F:protein histidine kinase activity"/>
    <property type="evidence" value="ECO:0007669"/>
    <property type="project" value="UniProtKB-EC"/>
</dbReference>
<feature type="domain" description="Histidine kinase/HSP90-like ATPase" evidence="7">
    <location>
        <begin position="509"/>
        <end position="619"/>
    </location>
</feature>
<evidence type="ECO:0000256" key="5">
    <source>
        <dbReference type="ARBA" id="ARBA00022777"/>
    </source>
</evidence>
<evidence type="ECO:0000313" key="9">
    <source>
        <dbReference type="Proteomes" id="UP000646523"/>
    </source>
</evidence>
<dbReference type="EMBL" id="BMNH01000028">
    <property type="protein sequence ID" value="GGO79397.1"/>
    <property type="molecule type" value="Genomic_DNA"/>
</dbReference>
<dbReference type="SUPFAM" id="SSF55874">
    <property type="entry name" value="ATPase domain of HSP90 chaperone/DNA topoisomerase II/histidine kinase"/>
    <property type="match status" value="1"/>
</dbReference>